<dbReference type="SUPFAM" id="SSF103473">
    <property type="entry name" value="MFS general substrate transporter"/>
    <property type="match status" value="1"/>
</dbReference>
<feature type="transmembrane region" description="Helical" evidence="8">
    <location>
        <begin position="88"/>
        <end position="107"/>
    </location>
</feature>
<comment type="subcellular location">
    <subcellularLocation>
        <location evidence="1">Cell membrane</location>
        <topology evidence="1">Multi-pass membrane protein</topology>
    </subcellularLocation>
</comment>
<proteinExistence type="predicted"/>
<keyword evidence="6 8" id="KW-0472">Membrane</keyword>
<feature type="transmembrane region" description="Helical" evidence="8">
    <location>
        <begin position="274"/>
        <end position="297"/>
    </location>
</feature>
<evidence type="ECO:0000256" key="5">
    <source>
        <dbReference type="ARBA" id="ARBA00022989"/>
    </source>
</evidence>
<feature type="transmembrane region" description="Helical" evidence="8">
    <location>
        <begin position="400"/>
        <end position="418"/>
    </location>
</feature>
<feature type="transmembrane region" description="Helical" evidence="8">
    <location>
        <begin position="177"/>
        <end position="196"/>
    </location>
</feature>
<dbReference type="Proteomes" id="UP001500929">
    <property type="component" value="Unassembled WGS sequence"/>
</dbReference>
<dbReference type="PANTHER" id="PTHR23517">
    <property type="entry name" value="RESISTANCE PROTEIN MDTM, PUTATIVE-RELATED-RELATED"/>
    <property type="match status" value="1"/>
</dbReference>
<organism evidence="10 11">
    <name type="scientific">Herbiconiux moechotypicola</name>
    <dbReference type="NCBI Taxonomy" id="637393"/>
    <lineage>
        <taxon>Bacteria</taxon>
        <taxon>Bacillati</taxon>
        <taxon>Actinomycetota</taxon>
        <taxon>Actinomycetes</taxon>
        <taxon>Micrococcales</taxon>
        <taxon>Microbacteriaceae</taxon>
        <taxon>Herbiconiux</taxon>
    </lineage>
</organism>
<dbReference type="Pfam" id="PF07690">
    <property type="entry name" value="MFS_1"/>
    <property type="match status" value="1"/>
</dbReference>
<dbReference type="InterPro" id="IPR050171">
    <property type="entry name" value="MFS_Transporters"/>
</dbReference>
<dbReference type="InterPro" id="IPR036259">
    <property type="entry name" value="MFS_trans_sf"/>
</dbReference>
<comment type="caution">
    <text evidence="10">The sequence shown here is derived from an EMBL/GenBank/DDBJ whole genome shotgun (WGS) entry which is preliminary data.</text>
</comment>
<name>A0ABP5QWC8_9MICO</name>
<keyword evidence="4 8" id="KW-0812">Transmembrane</keyword>
<feature type="transmembrane region" description="Helical" evidence="8">
    <location>
        <begin position="147"/>
        <end position="171"/>
    </location>
</feature>
<protein>
    <submittedName>
        <fullName evidence="10">MFS transporter</fullName>
    </submittedName>
</protein>
<evidence type="ECO:0000256" key="2">
    <source>
        <dbReference type="ARBA" id="ARBA00022448"/>
    </source>
</evidence>
<feature type="transmembrane region" description="Helical" evidence="8">
    <location>
        <begin position="21"/>
        <end position="47"/>
    </location>
</feature>
<evidence type="ECO:0000256" key="7">
    <source>
        <dbReference type="SAM" id="MobiDB-lite"/>
    </source>
</evidence>
<dbReference type="InterPro" id="IPR011701">
    <property type="entry name" value="MFS"/>
</dbReference>
<feature type="transmembrane region" description="Helical" evidence="8">
    <location>
        <begin position="113"/>
        <end position="135"/>
    </location>
</feature>
<feature type="region of interest" description="Disordered" evidence="7">
    <location>
        <begin position="424"/>
        <end position="447"/>
    </location>
</feature>
<evidence type="ECO:0000313" key="11">
    <source>
        <dbReference type="Proteomes" id="UP001500929"/>
    </source>
</evidence>
<feature type="transmembrane region" description="Helical" evidence="8">
    <location>
        <begin position="332"/>
        <end position="357"/>
    </location>
</feature>
<dbReference type="RefSeq" id="WP_259480557.1">
    <property type="nucleotide sequence ID" value="NZ_BAAAQY010000011.1"/>
</dbReference>
<feature type="transmembrane region" description="Helical" evidence="8">
    <location>
        <begin position="53"/>
        <end position="76"/>
    </location>
</feature>
<evidence type="ECO:0000313" key="10">
    <source>
        <dbReference type="EMBL" id="GAA2245591.1"/>
    </source>
</evidence>
<dbReference type="Gene3D" id="1.20.1250.20">
    <property type="entry name" value="MFS general substrate transporter like domains"/>
    <property type="match status" value="1"/>
</dbReference>
<evidence type="ECO:0000256" key="1">
    <source>
        <dbReference type="ARBA" id="ARBA00004651"/>
    </source>
</evidence>
<keyword evidence="11" id="KW-1185">Reference proteome</keyword>
<feature type="compositionally biased region" description="Basic and acidic residues" evidence="7">
    <location>
        <begin position="200"/>
        <end position="214"/>
    </location>
</feature>
<evidence type="ECO:0000256" key="8">
    <source>
        <dbReference type="SAM" id="Phobius"/>
    </source>
</evidence>
<evidence type="ECO:0000256" key="3">
    <source>
        <dbReference type="ARBA" id="ARBA00022475"/>
    </source>
</evidence>
<feature type="transmembrane region" description="Helical" evidence="8">
    <location>
        <begin position="237"/>
        <end position="262"/>
    </location>
</feature>
<feature type="region of interest" description="Disordered" evidence="7">
    <location>
        <begin position="199"/>
        <end position="230"/>
    </location>
</feature>
<evidence type="ECO:0000259" key="9">
    <source>
        <dbReference type="PROSITE" id="PS50850"/>
    </source>
</evidence>
<dbReference type="EMBL" id="BAAAQY010000011">
    <property type="protein sequence ID" value="GAA2245591.1"/>
    <property type="molecule type" value="Genomic_DNA"/>
</dbReference>
<reference evidence="11" key="1">
    <citation type="journal article" date="2019" name="Int. J. Syst. Evol. Microbiol.">
        <title>The Global Catalogue of Microorganisms (GCM) 10K type strain sequencing project: providing services to taxonomists for standard genome sequencing and annotation.</title>
        <authorList>
            <consortium name="The Broad Institute Genomics Platform"/>
            <consortium name="The Broad Institute Genome Sequencing Center for Infectious Disease"/>
            <person name="Wu L."/>
            <person name="Ma J."/>
        </authorList>
    </citation>
    <scope>NUCLEOTIDE SEQUENCE [LARGE SCALE GENOMIC DNA]</scope>
    <source>
        <strain evidence="11">JCM 16117</strain>
    </source>
</reference>
<feature type="transmembrane region" description="Helical" evidence="8">
    <location>
        <begin position="304"/>
        <end position="326"/>
    </location>
</feature>
<keyword evidence="3" id="KW-1003">Cell membrane</keyword>
<feature type="transmembrane region" description="Helical" evidence="8">
    <location>
        <begin position="369"/>
        <end position="394"/>
    </location>
</feature>
<dbReference type="PROSITE" id="PS50850">
    <property type="entry name" value="MFS"/>
    <property type="match status" value="1"/>
</dbReference>
<feature type="domain" description="Major facilitator superfamily (MFS) profile" evidence="9">
    <location>
        <begin position="22"/>
        <end position="421"/>
    </location>
</feature>
<accession>A0ABP5QWC8</accession>
<dbReference type="InterPro" id="IPR020846">
    <property type="entry name" value="MFS_dom"/>
</dbReference>
<sequence>MSSSAPSTPAGHARFRLGRRGTFWSAALVLALSLWSSGAPSVLYPIYAAEWNLPPVVVTGVFGAYPLALLLVLLFFGGLSDAIGRRRAMLLGTALIVVAAGLFAIAPDVLWLFAARIVQGVGTGLALGAATAAMVEHNPFRNPRAASAATTASTATGLTIALVLSGALAQFAPLPLVLSYVVLALIAAVTLVALALTPDDSPRTSRADSPRAGDTRASVADGTRTSRRSGTLHLPRGAVLAFAAATLSVSVAYTVGAIFLSLGSQMARDLTGTSNLLVVGALLGVSSLAIGVTALLLGRVPAHVSIIVGGLLSLTGLAVMAAAAAAGSIALFLLWCVVGGIGYSFCFTGGLGLASRVAPEAHRGATLSLLYLVSYLLQAGTAVAAGALATALGLRAAVDIAAPALALLAVAAIVLSTADRRRTRAKDASRPVSETPVLSASSQPSPS</sequence>
<evidence type="ECO:0000256" key="6">
    <source>
        <dbReference type="ARBA" id="ARBA00023136"/>
    </source>
</evidence>
<gene>
    <name evidence="10" type="ORF">GCM10009851_33670</name>
</gene>
<evidence type="ECO:0000256" key="4">
    <source>
        <dbReference type="ARBA" id="ARBA00022692"/>
    </source>
</evidence>
<keyword evidence="2" id="KW-0813">Transport</keyword>
<keyword evidence="5 8" id="KW-1133">Transmembrane helix</keyword>
<feature type="compositionally biased region" description="Polar residues" evidence="7">
    <location>
        <begin position="436"/>
        <end position="447"/>
    </location>
</feature>